<dbReference type="SUPFAM" id="SSF55486">
    <property type="entry name" value="Metalloproteases ('zincins'), catalytic domain"/>
    <property type="match status" value="1"/>
</dbReference>
<dbReference type="PANTHER" id="PTHR11804:SF5">
    <property type="entry name" value="OLIGOENDOPEPTIDASE F"/>
    <property type="match status" value="1"/>
</dbReference>
<dbReference type="InterPro" id="IPR001567">
    <property type="entry name" value="Pept_M3A_M3B_dom"/>
</dbReference>
<dbReference type="InterPro" id="IPR045090">
    <property type="entry name" value="Pept_M3A_M3B"/>
</dbReference>
<dbReference type="CDD" id="cd09610">
    <property type="entry name" value="M3B_PepF"/>
    <property type="match status" value="1"/>
</dbReference>
<dbReference type="Proteomes" id="UP000006512">
    <property type="component" value="Unassembled WGS sequence"/>
</dbReference>
<evidence type="ECO:0000256" key="3">
    <source>
        <dbReference type="ARBA" id="ARBA00022801"/>
    </source>
</evidence>
<keyword evidence="2 6" id="KW-0479">Metal-binding</keyword>
<keyword evidence="3 6" id="KW-0378">Hydrolase</keyword>
<dbReference type="GO" id="GO:0006518">
    <property type="term" value="P:peptide metabolic process"/>
    <property type="evidence" value="ECO:0007669"/>
    <property type="project" value="TreeGrafter"/>
</dbReference>
<dbReference type="eggNOG" id="COG1164">
    <property type="taxonomic scope" value="Bacteria"/>
</dbReference>
<proteinExistence type="inferred from homology"/>
<dbReference type="Gene3D" id="1.10.1370.20">
    <property type="entry name" value="Oligoendopeptidase f, C-terminal domain"/>
    <property type="match status" value="1"/>
</dbReference>
<dbReference type="InterPro" id="IPR011977">
    <property type="entry name" value="Pept_M3B_clade3"/>
</dbReference>
<dbReference type="Gene3D" id="1.20.140.70">
    <property type="entry name" value="Oligopeptidase f, N-terminal domain"/>
    <property type="match status" value="1"/>
</dbReference>
<accession>F4QPV9</accession>
<evidence type="ECO:0000256" key="1">
    <source>
        <dbReference type="ARBA" id="ARBA00022670"/>
    </source>
</evidence>
<dbReference type="EMBL" id="GL883079">
    <property type="protein sequence ID" value="EGF90246.1"/>
    <property type="molecule type" value="Genomic_DNA"/>
</dbReference>
<protein>
    <submittedName>
        <fullName evidence="9">Oligoendopeptidase, pepF/M3 family protein</fullName>
        <ecNumber evidence="9">3.4.24.-</ecNumber>
    </submittedName>
</protein>
<name>F4QPV9_9CAUL</name>
<dbReference type="EC" id="3.4.24.-" evidence="9"/>
<feature type="domain" description="Peptidase M3A/M3B catalytic" evidence="7">
    <location>
        <begin position="247"/>
        <end position="622"/>
    </location>
</feature>
<keyword evidence="5 6" id="KW-0482">Metalloprotease</keyword>
<dbReference type="NCBIfam" id="TIGR02290">
    <property type="entry name" value="M3_fam_3"/>
    <property type="match status" value="1"/>
</dbReference>
<evidence type="ECO:0000259" key="8">
    <source>
        <dbReference type="Pfam" id="PF08439"/>
    </source>
</evidence>
<dbReference type="GO" id="GO:0046872">
    <property type="term" value="F:metal ion binding"/>
    <property type="evidence" value="ECO:0007669"/>
    <property type="project" value="UniProtKB-UniRule"/>
</dbReference>
<evidence type="ECO:0000256" key="5">
    <source>
        <dbReference type="ARBA" id="ARBA00023049"/>
    </source>
</evidence>
<evidence type="ECO:0000256" key="2">
    <source>
        <dbReference type="ARBA" id="ARBA00022723"/>
    </source>
</evidence>
<dbReference type="STRING" id="715226.ABI_32620"/>
<organism evidence="9 10">
    <name type="scientific">Asticcacaulis biprosthecium C19</name>
    <dbReference type="NCBI Taxonomy" id="715226"/>
    <lineage>
        <taxon>Bacteria</taxon>
        <taxon>Pseudomonadati</taxon>
        <taxon>Pseudomonadota</taxon>
        <taxon>Alphaproteobacteria</taxon>
        <taxon>Caulobacterales</taxon>
        <taxon>Caulobacteraceae</taxon>
        <taxon>Asticcacaulis</taxon>
    </lineage>
</organism>
<evidence type="ECO:0000313" key="10">
    <source>
        <dbReference type="Proteomes" id="UP000006512"/>
    </source>
</evidence>
<evidence type="ECO:0000259" key="7">
    <source>
        <dbReference type="Pfam" id="PF01432"/>
    </source>
</evidence>
<evidence type="ECO:0000256" key="6">
    <source>
        <dbReference type="RuleBase" id="RU003435"/>
    </source>
</evidence>
<dbReference type="InterPro" id="IPR042088">
    <property type="entry name" value="OligoPept_F_C"/>
</dbReference>
<dbReference type="InterPro" id="IPR013647">
    <property type="entry name" value="OligopepF_N_dom"/>
</dbReference>
<dbReference type="HOGENOM" id="CLU_021290_3_0_5"/>
<dbReference type="Pfam" id="PF01432">
    <property type="entry name" value="Peptidase_M3"/>
    <property type="match status" value="1"/>
</dbReference>
<gene>
    <name evidence="9" type="ORF">ABI_32620</name>
</gene>
<dbReference type="AlphaFoldDB" id="F4QPV9"/>
<keyword evidence="1 6" id="KW-0645">Protease</keyword>
<dbReference type="GO" id="GO:0004222">
    <property type="term" value="F:metalloendopeptidase activity"/>
    <property type="evidence" value="ECO:0007669"/>
    <property type="project" value="InterPro"/>
</dbReference>
<dbReference type="GO" id="GO:0006508">
    <property type="term" value="P:proteolysis"/>
    <property type="evidence" value="ECO:0007669"/>
    <property type="project" value="UniProtKB-KW"/>
</dbReference>
<comment type="similarity">
    <text evidence="6">Belongs to the peptidase M3 family.</text>
</comment>
<keyword evidence="10" id="KW-1185">Reference proteome</keyword>
<evidence type="ECO:0000256" key="4">
    <source>
        <dbReference type="ARBA" id="ARBA00022833"/>
    </source>
</evidence>
<dbReference type="PANTHER" id="PTHR11804">
    <property type="entry name" value="PROTEASE M3 THIMET OLIGOPEPTIDASE-RELATED"/>
    <property type="match status" value="1"/>
</dbReference>
<reference evidence="10" key="1">
    <citation type="submission" date="2011-03" db="EMBL/GenBank/DDBJ databases">
        <title>Draft genome sequence of Brevundimonas diminuta.</title>
        <authorList>
            <person name="Brown P.J.B."/>
            <person name="Buechlein A."/>
            <person name="Hemmerich C."/>
            <person name="Brun Y.V."/>
        </authorList>
    </citation>
    <scope>NUCLEOTIDE SEQUENCE [LARGE SCALE GENOMIC DNA]</scope>
    <source>
        <strain evidence="10">C19</strain>
    </source>
</reference>
<sequence length="638" mass="71368">MSRFRTLIPSEAKPKSETAFIHSGKKFLLDFIRGFGYARCMTQMPTNLDSALPVWDLTDLYTGPEDPKIAQDFASGEGHIKELAKLQGSFLSARGNPERLGLLIDQAASLYEKAMDDMGGALAYATLASTIDRENPQIAKLQSDLGAQASMISSDSLYLSLELNKLDDWEIEQALKAVDKAQKWRPWLRRIRASRPHELSAELERLMLERAPAVGQWTRLFDETLTRLRAKVGKEQLTLNEALTRLSSPQPAVRKAAAGGLTEALKENAPVLALALNTLAFEKQVEDRWRKYEAPAASRHLANEVDKDAVDAMADAVAESYTALSHRYYKLKARILGKKQLDFWDRNAPLTQEVQKKYGWDESKKIVLDSFRQMGIEFADRAQVFFDRPWIDAAPRPGKSSGAYAHPVTANRHPYVMLNFTGDRREVLTLAHELGHAVHQTLCQPLGSILADTPLTLAETASIFAEGLVFEHLVADASAEDKKALLAGKIEDCLNSVIRQIAFHRFEERFHATRLDGEVSVPQINAIWLEVMGESLGPAIKLNDGYEYWWAYVSHFVHAPFYVYAYAFGDLLVSALMEKRRQDPQGFTPLYKTLLSGGGTKAYTEALAPFGMNPRDKAFWKMGCARLEGLIDGFEALL</sequence>
<evidence type="ECO:0000313" key="9">
    <source>
        <dbReference type="EMBL" id="EGF90246.1"/>
    </source>
</evidence>
<dbReference type="Pfam" id="PF08439">
    <property type="entry name" value="Peptidase_M3_N"/>
    <property type="match status" value="1"/>
</dbReference>
<keyword evidence="4 6" id="KW-0862">Zinc</keyword>
<comment type="cofactor">
    <cofactor evidence="6">
        <name>Zn(2+)</name>
        <dbReference type="ChEBI" id="CHEBI:29105"/>
    </cofactor>
    <text evidence="6">Binds 1 zinc ion.</text>
</comment>
<feature type="domain" description="Oligopeptidase F N-terminal" evidence="8">
    <location>
        <begin position="162"/>
        <end position="229"/>
    </location>
</feature>